<dbReference type="NCBIfam" id="TIGR00257">
    <property type="entry name" value="IMPACT_YIGZ"/>
    <property type="match status" value="1"/>
</dbReference>
<dbReference type="Pfam" id="PF01205">
    <property type="entry name" value="Impact_N"/>
    <property type="match status" value="1"/>
</dbReference>
<name>A0A432ZT00_9GAMM</name>
<dbReference type="PANTHER" id="PTHR16301">
    <property type="entry name" value="IMPACT-RELATED"/>
    <property type="match status" value="1"/>
</dbReference>
<evidence type="ECO:0000313" key="5">
    <source>
        <dbReference type="Proteomes" id="UP000287996"/>
    </source>
</evidence>
<evidence type="ECO:0000313" key="4">
    <source>
        <dbReference type="EMBL" id="RUO81040.1"/>
    </source>
</evidence>
<comment type="similarity">
    <text evidence="1">Belongs to the IMPACT family.</text>
</comment>
<dbReference type="InterPro" id="IPR023582">
    <property type="entry name" value="Impact"/>
</dbReference>
<feature type="domain" description="Impact N-terminal" evidence="2">
    <location>
        <begin position="19"/>
        <end position="126"/>
    </location>
</feature>
<dbReference type="InterPro" id="IPR020569">
    <property type="entry name" value="UPF0029_Impact_CS"/>
</dbReference>
<dbReference type="InterPro" id="IPR015796">
    <property type="entry name" value="Impact_YigZ-like"/>
</dbReference>
<dbReference type="GO" id="GO:0005737">
    <property type="term" value="C:cytoplasm"/>
    <property type="evidence" value="ECO:0007669"/>
    <property type="project" value="TreeGrafter"/>
</dbReference>
<sequence length="208" mass="22925">MSDSYDVPAHTLEHELVIKQSRFIACTKRVSSREQWNQWLAEVKQKWPGANHYCTAAIFGAPNDGQSYVSSDDGEPSGTAGRPMLNVLLHQAIGEIGVVVVRYFGGIKLGTGGLQRAYGKAVSESLQQLQRRTVVARQAVAIHFDYSDQGVVERLLAEYDVQQLHRNFAASVQLVVAVAADQRQQLAQQLADASQGRVQLKEHRAGLE</sequence>
<dbReference type="GO" id="GO:0032561">
    <property type="term" value="F:guanyl ribonucleotide binding"/>
    <property type="evidence" value="ECO:0007669"/>
    <property type="project" value="UniProtKB-ARBA"/>
</dbReference>
<dbReference type="AlphaFoldDB" id="A0A432ZT00"/>
<gene>
    <name evidence="4" type="ORF">CWI84_02705</name>
</gene>
<dbReference type="OrthoDB" id="9813771at2"/>
<dbReference type="GO" id="GO:0017111">
    <property type="term" value="F:ribonucleoside triphosphate phosphatase activity"/>
    <property type="evidence" value="ECO:0007669"/>
    <property type="project" value="UniProtKB-ARBA"/>
</dbReference>
<dbReference type="EMBL" id="PIQH01000002">
    <property type="protein sequence ID" value="RUO81040.1"/>
    <property type="molecule type" value="Genomic_DNA"/>
</dbReference>
<feature type="domain" description="UPF0029" evidence="3">
    <location>
        <begin position="142"/>
        <end position="197"/>
    </location>
</feature>
<dbReference type="Gene3D" id="3.30.70.240">
    <property type="match status" value="1"/>
</dbReference>
<dbReference type="InterPro" id="IPR015269">
    <property type="entry name" value="UPF0029_Impact_C"/>
</dbReference>
<dbReference type="GO" id="GO:0006446">
    <property type="term" value="P:regulation of translational initiation"/>
    <property type="evidence" value="ECO:0007669"/>
    <property type="project" value="TreeGrafter"/>
</dbReference>
<dbReference type="InterPro" id="IPR035647">
    <property type="entry name" value="EFG_III/V"/>
</dbReference>
<comment type="caution">
    <text evidence="4">The sequence shown here is derived from an EMBL/GenBank/DDBJ whole genome shotgun (WGS) entry which is preliminary data.</text>
</comment>
<reference evidence="4 5" key="1">
    <citation type="journal article" date="2011" name="Front. Microbiol.">
        <title>Genomic signatures of strain selection and enhancement in Bacillus atrophaeus var. globigii, a historical biowarfare simulant.</title>
        <authorList>
            <person name="Gibbons H.S."/>
            <person name="Broomall S.M."/>
            <person name="McNew L.A."/>
            <person name="Daligault H."/>
            <person name="Chapman C."/>
            <person name="Bruce D."/>
            <person name="Karavis M."/>
            <person name="Krepps M."/>
            <person name="McGregor P.A."/>
            <person name="Hong C."/>
            <person name="Park K.H."/>
            <person name="Akmal A."/>
            <person name="Feldman A."/>
            <person name="Lin J.S."/>
            <person name="Chang W.E."/>
            <person name="Higgs B.W."/>
            <person name="Demirev P."/>
            <person name="Lindquist J."/>
            <person name="Liem A."/>
            <person name="Fochler E."/>
            <person name="Read T.D."/>
            <person name="Tapia R."/>
            <person name="Johnson S."/>
            <person name="Bishop-Lilly K.A."/>
            <person name="Detter C."/>
            <person name="Han C."/>
            <person name="Sozhamannan S."/>
            <person name="Rosenzweig C.N."/>
            <person name="Skowronski E.W."/>
        </authorList>
    </citation>
    <scope>NUCLEOTIDE SEQUENCE [LARGE SCALE GENOMIC DNA]</scope>
    <source>
        <strain evidence="4 5">CC-PW-9</strain>
    </source>
</reference>
<evidence type="ECO:0000259" key="3">
    <source>
        <dbReference type="Pfam" id="PF09186"/>
    </source>
</evidence>
<dbReference type="Gene3D" id="3.30.230.30">
    <property type="entry name" value="Impact, N-terminal domain"/>
    <property type="match status" value="1"/>
</dbReference>
<protein>
    <submittedName>
        <fullName evidence="4">YigZ family protein</fullName>
    </submittedName>
</protein>
<dbReference type="SUPFAM" id="SSF54980">
    <property type="entry name" value="EF-G C-terminal domain-like"/>
    <property type="match status" value="1"/>
</dbReference>
<dbReference type="InterPro" id="IPR001498">
    <property type="entry name" value="Impact_N"/>
</dbReference>
<dbReference type="PROSITE" id="PS00910">
    <property type="entry name" value="UPF0029"/>
    <property type="match status" value="1"/>
</dbReference>
<dbReference type="SUPFAM" id="SSF54211">
    <property type="entry name" value="Ribosomal protein S5 domain 2-like"/>
    <property type="match status" value="1"/>
</dbReference>
<dbReference type="Proteomes" id="UP000287996">
    <property type="component" value="Unassembled WGS sequence"/>
</dbReference>
<organism evidence="4 5">
    <name type="scientific">Idiomarina tyrosinivorans</name>
    <dbReference type="NCBI Taxonomy" id="1445662"/>
    <lineage>
        <taxon>Bacteria</taxon>
        <taxon>Pseudomonadati</taxon>
        <taxon>Pseudomonadota</taxon>
        <taxon>Gammaproteobacteria</taxon>
        <taxon>Alteromonadales</taxon>
        <taxon>Idiomarinaceae</taxon>
        <taxon>Idiomarina</taxon>
    </lineage>
</organism>
<dbReference type="InterPro" id="IPR036956">
    <property type="entry name" value="Impact_N_sf"/>
</dbReference>
<dbReference type="RefSeq" id="WP_126841032.1">
    <property type="nucleotide sequence ID" value="NZ_PIQH01000002.1"/>
</dbReference>
<keyword evidence="5" id="KW-1185">Reference proteome</keyword>
<accession>A0A432ZT00</accession>
<dbReference type="InterPro" id="IPR020568">
    <property type="entry name" value="Ribosomal_Su5_D2-typ_SF"/>
</dbReference>
<dbReference type="Pfam" id="PF09186">
    <property type="entry name" value="DUF1949"/>
    <property type="match status" value="1"/>
</dbReference>
<evidence type="ECO:0000256" key="1">
    <source>
        <dbReference type="ARBA" id="ARBA00007665"/>
    </source>
</evidence>
<dbReference type="GO" id="GO:0043168">
    <property type="term" value="F:anion binding"/>
    <property type="evidence" value="ECO:0007669"/>
    <property type="project" value="UniProtKB-ARBA"/>
</dbReference>
<evidence type="ECO:0000259" key="2">
    <source>
        <dbReference type="Pfam" id="PF01205"/>
    </source>
</evidence>
<dbReference type="PANTHER" id="PTHR16301:SF20">
    <property type="entry name" value="IMPACT FAMILY MEMBER YIGZ"/>
    <property type="match status" value="1"/>
</dbReference>
<proteinExistence type="inferred from homology"/>